<reference evidence="1" key="1">
    <citation type="submission" date="2022-07" db="EMBL/GenBank/DDBJ databases">
        <title>Phylogenomic reconstructions and comparative analyses of Kickxellomycotina fungi.</title>
        <authorList>
            <person name="Reynolds N.K."/>
            <person name="Stajich J.E."/>
            <person name="Barry K."/>
            <person name="Grigoriev I.V."/>
            <person name="Crous P."/>
            <person name="Smith M.E."/>
        </authorList>
    </citation>
    <scope>NUCLEOTIDE SEQUENCE</scope>
    <source>
        <strain evidence="1">BCRC 34780</strain>
    </source>
</reference>
<organism evidence="1 2">
    <name type="scientific">Coemansia helicoidea</name>
    <dbReference type="NCBI Taxonomy" id="1286919"/>
    <lineage>
        <taxon>Eukaryota</taxon>
        <taxon>Fungi</taxon>
        <taxon>Fungi incertae sedis</taxon>
        <taxon>Zoopagomycota</taxon>
        <taxon>Kickxellomycotina</taxon>
        <taxon>Kickxellomycetes</taxon>
        <taxon>Kickxellales</taxon>
        <taxon>Kickxellaceae</taxon>
        <taxon>Coemansia</taxon>
    </lineage>
</organism>
<dbReference type="EMBL" id="JANBUN010001163">
    <property type="protein sequence ID" value="KAJ2799351.1"/>
    <property type="molecule type" value="Genomic_DNA"/>
</dbReference>
<evidence type="ECO:0000313" key="1">
    <source>
        <dbReference type="EMBL" id="KAJ2799351.1"/>
    </source>
</evidence>
<accession>A0ACC1L144</accession>
<sequence>WESRATLDGRTYYCNIFTDHTAWAVPSDPAGGAHAASGDLELIGDEATLVCMSLLRQHHDDARGAAAHGRAPGGPAGEQTAGGAWEQLAARVALAAFSLAASVGVQAKHEYMPLVLQIIASVKRLLLASAGGGPAHDGPVYRTHRLLRDGHRDITQHVCALVLSARVAATVWPPPDAAATVHTDIAGLVRAVRMFIASADAAGIAAAELTVADDAVALLPGIDDDQRGAIKPAASAGTGSGASSRRLSTLQRNEHTGATVLVRDDSTAASAESLFAKDRTGIRQRLRQHLAEHHQRSSAKAVAAAAAAAVASPAQPALSSPALEAAAATASPPSAAVASADVLQQLDDGSRELARVILAFDRYLRKIERFYADEPPAAAVRAAADARLVTYAKHLVTALAVLLQVLDDLDPYASAVVAAAIADDPASAHAGPAAVALSAMDALRALRIHVSDGVGALVAAAQDFADSAFSPSAAEDTAAPQPAPALDTLARVGDALQALNHSTMALHIGAKRVVEACDVCDLRGLWLRVSSLHSRPALLASVPSGPHAPRPAAVPLTRPGCRRSTSLPHLRRHPALAGAHLAAGRPRADTVDDSSALPAHLARRLAASAASYPASDADDEGASRSLGPRDTRAKDKLSRFFGDDPSHPAQARRPPLHDEQSIAPTTAHSPTVGRTSSRIPDDTAAAAAPSVMSSRSSDKAVSSGAPDQVPWYLSYDAAPDEMILSGDGQVKGSSLAALVERLAAHDVSDPNFVSTFLLTYHSFTTTPELFEGLFKRFLIQPPAILTEAELEEWTERKLKPVRLRVYNLFKTWLEQHYVEQVEGDPLGLEMLREFACTTMADYMTNAAEQLVRLIDKRRASQGGLRKMVPNLPNAAPPPLLPRSLSRLRLMDINPQEMARQFTLIDSNLFNKVRPIECLKTAWSRKPGDPKAFNGLTSDIAVNVKAMSTLSTQTTLWVTANILLEHEIKRRAAVIKYFISFAEHCRNLNNFNTLMSVLGALTSVPVERLTRTWQAVQQKAMVTYNQLRQIMRTDRNFAEYRDSLHSCNPPAIPFVGVYLQDLTFIEDGNDDNIASSPGLINFAKRQRTAGTIRDLQQFQNVPYNLTPVAEIQDWLLKRLEELCPNGQSSDRLVEEFWKMSTTLEPKEKDSERVLRLLKESGFL</sequence>
<name>A0ACC1L144_9FUNG</name>
<protein>
    <submittedName>
        <fullName evidence="1">Uncharacterized protein</fullName>
    </submittedName>
</protein>
<dbReference type="Proteomes" id="UP001140087">
    <property type="component" value="Unassembled WGS sequence"/>
</dbReference>
<evidence type="ECO:0000313" key="2">
    <source>
        <dbReference type="Proteomes" id="UP001140087"/>
    </source>
</evidence>
<keyword evidence="2" id="KW-1185">Reference proteome</keyword>
<gene>
    <name evidence="1" type="ORF">H4R21_003575</name>
</gene>
<feature type="non-terminal residue" evidence="1">
    <location>
        <position position="1"/>
    </location>
</feature>
<comment type="caution">
    <text evidence="1">The sequence shown here is derived from an EMBL/GenBank/DDBJ whole genome shotgun (WGS) entry which is preliminary data.</text>
</comment>
<proteinExistence type="predicted"/>